<gene>
    <name evidence="1" type="ORF">BK138_11675</name>
</gene>
<dbReference type="NCBIfam" id="TIGR03293">
    <property type="entry name" value="PhnG_redo"/>
    <property type="match status" value="1"/>
</dbReference>
<comment type="caution">
    <text evidence="1">The sequence shown here is derived from an EMBL/GenBank/DDBJ whole genome shotgun (WGS) entry which is preliminary data.</text>
</comment>
<dbReference type="InterPro" id="IPR009609">
    <property type="entry name" value="Phosphonate_metab_PhnG"/>
</dbReference>
<dbReference type="Proteomes" id="UP000187172">
    <property type="component" value="Unassembled WGS sequence"/>
</dbReference>
<dbReference type="STRING" id="297318.BK138_11675"/>
<keyword evidence="1" id="KW-0456">Lyase</keyword>
<organism evidence="1 2">
    <name type="scientific">Paenibacillus rhizosphaerae</name>
    <dbReference type="NCBI Taxonomy" id="297318"/>
    <lineage>
        <taxon>Bacteria</taxon>
        <taxon>Bacillati</taxon>
        <taxon>Bacillota</taxon>
        <taxon>Bacilli</taxon>
        <taxon>Bacillales</taxon>
        <taxon>Paenibacillaceae</taxon>
        <taxon>Paenibacillus</taxon>
    </lineage>
</organism>
<dbReference type="Pfam" id="PF06754">
    <property type="entry name" value="PhnG"/>
    <property type="match status" value="1"/>
</dbReference>
<sequence>MKRRQRTEILVEGSRELAARMAQAIADRYEVKLVEQPSQGLVMVKVRETAKRSLFYLGEVLVSECKVQVEGSMGIGVVKGHDHELAYQLALIDAAYQAGLQETRAWDQTLLDEEARIAATRSQAFAEIAKTKVDFETMDVD</sequence>
<name>A0A1R1EUB5_9BACL</name>
<proteinExistence type="predicted"/>
<dbReference type="AlphaFoldDB" id="A0A1R1EUB5"/>
<evidence type="ECO:0000313" key="2">
    <source>
        <dbReference type="Proteomes" id="UP000187172"/>
    </source>
</evidence>
<protein>
    <submittedName>
        <fullName evidence="1">Phosphonate C-P lyase system protein PhnG</fullName>
    </submittedName>
</protein>
<dbReference type="GO" id="GO:0016829">
    <property type="term" value="F:lyase activity"/>
    <property type="evidence" value="ECO:0007669"/>
    <property type="project" value="UniProtKB-KW"/>
</dbReference>
<dbReference type="RefSeq" id="WP_076169744.1">
    <property type="nucleotide sequence ID" value="NZ_MRTP01000002.1"/>
</dbReference>
<dbReference type="GO" id="GO:0015716">
    <property type="term" value="P:organic phosphonate transport"/>
    <property type="evidence" value="ECO:0007669"/>
    <property type="project" value="InterPro"/>
</dbReference>
<reference evidence="1 2" key="1">
    <citation type="submission" date="2016-11" db="EMBL/GenBank/DDBJ databases">
        <title>Paenibacillus species isolates.</title>
        <authorList>
            <person name="Beno S.M."/>
        </authorList>
    </citation>
    <scope>NUCLEOTIDE SEQUENCE [LARGE SCALE GENOMIC DNA]</scope>
    <source>
        <strain evidence="1 2">FSL R5-0378</strain>
    </source>
</reference>
<accession>A0A1R1EUB5</accession>
<dbReference type="EMBL" id="MRTP01000002">
    <property type="protein sequence ID" value="OMF55349.1"/>
    <property type="molecule type" value="Genomic_DNA"/>
</dbReference>
<evidence type="ECO:0000313" key="1">
    <source>
        <dbReference type="EMBL" id="OMF55349.1"/>
    </source>
</evidence>
<dbReference type="GO" id="GO:0019634">
    <property type="term" value="P:organic phosphonate metabolic process"/>
    <property type="evidence" value="ECO:0007669"/>
    <property type="project" value="InterPro"/>
</dbReference>
<keyword evidence="2" id="KW-1185">Reference proteome</keyword>